<dbReference type="SUPFAM" id="SSF51569">
    <property type="entry name" value="Aldolase"/>
    <property type="match status" value="1"/>
</dbReference>
<evidence type="ECO:0000256" key="4">
    <source>
        <dbReference type="ARBA" id="ARBA00023152"/>
    </source>
</evidence>
<dbReference type="AlphaFoldDB" id="A0A9Q5N339"/>
<dbReference type="GO" id="GO:0004332">
    <property type="term" value="F:fructose-bisphosphate aldolase activity"/>
    <property type="evidence" value="ECO:0007669"/>
    <property type="project" value="UniProtKB-EC"/>
</dbReference>
<dbReference type="InterPro" id="IPR000741">
    <property type="entry name" value="FBA_I"/>
</dbReference>
<accession>A0A9Q5N339</accession>
<comment type="caution">
    <text evidence="6">The sequence shown here is derived from an EMBL/GenBank/DDBJ whole genome shotgun (WGS) entry which is preliminary data.</text>
</comment>
<comment type="similarity">
    <text evidence="2">Belongs to the class I fructose-bisphosphate aldolase family.</text>
</comment>
<dbReference type="Gene3D" id="3.20.20.70">
    <property type="entry name" value="Aldolase class I"/>
    <property type="match status" value="1"/>
</dbReference>
<dbReference type="OrthoDB" id="36455at2759"/>
<evidence type="ECO:0000256" key="2">
    <source>
        <dbReference type="ARBA" id="ARBA00010387"/>
    </source>
</evidence>
<dbReference type="EC" id="4.1.2.13" evidence="3"/>
<dbReference type="Proteomes" id="UP000757232">
    <property type="component" value="Unassembled WGS sequence"/>
</dbReference>
<evidence type="ECO:0000256" key="5">
    <source>
        <dbReference type="ARBA" id="ARBA00023239"/>
    </source>
</evidence>
<evidence type="ECO:0000256" key="1">
    <source>
        <dbReference type="ARBA" id="ARBA00004714"/>
    </source>
</evidence>
<sequence length="426" mass="46281">MRLTFWNIELPSPDWSSVPMYNWPASFIPFQHSTPTTMSASLNATATPGYGFGTSNADLQETKKSFLYPYHSPETARDLIATAQALVNPRGVGIYATDEAPDGVEARLVAALGEQGAGKQRTEEEKKERRRRWRECLYETLPTEYISGVILYYETLVDFKLAPVLEARGIIPGIRADTDSHPLPISPLEPATQGLDDLLPRLRNARAHGARFSKWRAPILCNSSTLPTHAALEAQAESLARFAAISQQAGLVPIVEPDVDFAEDASLARSVEVHVKAIAMIYSRCAAYGVLTEGSLIKPSFPQPGLKHPSRANTSSDEIGEATAAVLVRALPVGVAGVVFLSGGLSDETAALYLQKVNEVVDKARTNANTQPSPYSRLPPLSFSFGRGLQGDAMQRWVRGDEKGACEAFKARAKECWKAAKGGKEN</sequence>
<dbReference type="PANTHER" id="PTHR11627">
    <property type="entry name" value="FRUCTOSE-BISPHOSPHATE ALDOLASE"/>
    <property type="match status" value="1"/>
</dbReference>
<name>A0A9Q5N339_SANBA</name>
<dbReference type="InterPro" id="IPR013785">
    <property type="entry name" value="Aldolase_TIM"/>
</dbReference>
<evidence type="ECO:0000256" key="3">
    <source>
        <dbReference type="ARBA" id="ARBA00013068"/>
    </source>
</evidence>
<evidence type="ECO:0000313" key="6">
    <source>
        <dbReference type="EMBL" id="OCB87150.1"/>
    </source>
</evidence>
<evidence type="ECO:0000313" key="7">
    <source>
        <dbReference type="Proteomes" id="UP000757232"/>
    </source>
</evidence>
<keyword evidence="5" id="KW-0456">Lyase</keyword>
<reference evidence="6" key="1">
    <citation type="submission" date="2016-06" db="EMBL/GenBank/DDBJ databases">
        <title>Draft Genome sequence of the fungus Inonotus baumii.</title>
        <authorList>
            <person name="Zhu H."/>
            <person name="Lin W."/>
        </authorList>
    </citation>
    <scope>NUCLEOTIDE SEQUENCE</scope>
    <source>
        <strain evidence="6">821</strain>
    </source>
</reference>
<proteinExistence type="inferred from homology"/>
<keyword evidence="4" id="KW-0324">Glycolysis</keyword>
<dbReference type="EMBL" id="LNZH02000194">
    <property type="protein sequence ID" value="OCB87150.1"/>
    <property type="molecule type" value="Genomic_DNA"/>
</dbReference>
<organism evidence="6 7">
    <name type="scientific">Sanghuangporus baumii</name>
    <name type="common">Phellinus baumii</name>
    <dbReference type="NCBI Taxonomy" id="108892"/>
    <lineage>
        <taxon>Eukaryota</taxon>
        <taxon>Fungi</taxon>
        <taxon>Dikarya</taxon>
        <taxon>Basidiomycota</taxon>
        <taxon>Agaricomycotina</taxon>
        <taxon>Agaricomycetes</taxon>
        <taxon>Hymenochaetales</taxon>
        <taxon>Hymenochaetaceae</taxon>
        <taxon>Sanghuangporus</taxon>
    </lineage>
</organism>
<dbReference type="Pfam" id="PF00274">
    <property type="entry name" value="Glycolytic"/>
    <property type="match status" value="1"/>
</dbReference>
<comment type="pathway">
    <text evidence="1">Carbohydrate degradation; glycolysis; D-glyceraldehyde 3-phosphate and glycerone phosphate from D-glucose: step 4/4.</text>
</comment>
<dbReference type="GO" id="GO:0006096">
    <property type="term" value="P:glycolytic process"/>
    <property type="evidence" value="ECO:0007669"/>
    <property type="project" value="UniProtKB-KW"/>
</dbReference>
<keyword evidence="7" id="KW-1185">Reference proteome</keyword>
<protein>
    <recommendedName>
        <fullName evidence="3">fructose-bisphosphate aldolase</fullName>
        <ecNumber evidence="3">4.1.2.13</ecNumber>
    </recommendedName>
</protein>
<gene>
    <name evidence="6" type="ORF">A7U60_g5664</name>
</gene>